<reference evidence="9 10" key="1">
    <citation type="submission" date="2023-06" db="EMBL/GenBank/DDBJ databases">
        <title>Sporosarcina sp. nov., isolated from Korean tranditional fermented seafood 'Jeotgal'.</title>
        <authorList>
            <person name="Yang A.I."/>
            <person name="Shin N.-R."/>
        </authorList>
    </citation>
    <scope>NUCLEOTIDE SEQUENCE [LARGE SCALE GENOMIC DNA]</scope>
    <source>
        <strain evidence="9 10">T2O-4</strain>
    </source>
</reference>
<dbReference type="SUPFAM" id="SSF161098">
    <property type="entry name" value="MetI-like"/>
    <property type="match status" value="1"/>
</dbReference>
<keyword evidence="5 7" id="KW-1133">Transmembrane helix</keyword>
<dbReference type="PROSITE" id="PS50928">
    <property type="entry name" value="ABC_TM1"/>
    <property type="match status" value="1"/>
</dbReference>
<keyword evidence="4 7" id="KW-0812">Transmembrane</keyword>
<dbReference type="Pfam" id="PF00528">
    <property type="entry name" value="BPD_transp_1"/>
    <property type="match status" value="1"/>
</dbReference>
<organism evidence="9 10">
    <name type="scientific">Sporosarcina oncorhynchi</name>
    <dbReference type="NCBI Taxonomy" id="3056444"/>
    <lineage>
        <taxon>Bacteria</taxon>
        <taxon>Bacillati</taxon>
        <taxon>Bacillota</taxon>
        <taxon>Bacilli</taxon>
        <taxon>Bacillales</taxon>
        <taxon>Caryophanaceae</taxon>
        <taxon>Sporosarcina</taxon>
    </lineage>
</organism>
<dbReference type="PANTHER" id="PTHR30465:SF74">
    <property type="entry name" value="OLIGOPEPTIDE TRANSPORT SYSTEM PERMEASE PROTEIN OPPB"/>
    <property type="match status" value="1"/>
</dbReference>
<keyword evidence="10" id="KW-1185">Reference proteome</keyword>
<evidence type="ECO:0000313" key="9">
    <source>
        <dbReference type="EMBL" id="WOV89126.1"/>
    </source>
</evidence>
<feature type="transmembrane region" description="Helical" evidence="7">
    <location>
        <begin position="238"/>
        <end position="258"/>
    </location>
</feature>
<feature type="transmembrane region" description="Helical" evidence="7">
    <location>
        <begin position="100"/>
        <end position="121"/>
    </location>
</feature>
<evidence type="ECO:0000256" key="3">
    <source>
        <dbReference type="ARBA" id="ARBA00022475"/>
    </source>
</evidence>
<dbReference type="RefSeq" id="WP_317970873.1">
    <property type="nucleotide sequence ID" value="NZ_CP129118.1"/>
</dbReference>
<feature type="domain" description="ABC transmembrane type-1" evidence="8">
    <location>
        <begin position="94"/>
        <end position="295"/>
    </location>
</feature>
<feature type="transmembrane region" description="Helical" evidence="7">
    <location>
        <begin position="133"/>
        <end position="153"/>
    </location>
</feature>
<dbReference type="PANTHER" id="PTHR30465">
    <property type="entry name" value="INNER MEMBRANE ABC TRANSPORTER"/>
    <property type="match status" value="1"/>
</dbReference>
<evidence type="ECO:0000256" key="6">
    <source>
        <dbReference type="ARBA" id="ARBA00023136"/>
    </source>
</evidence>
<dbReference type="InterPro" id="IPR035906">
    <property type="entry name" value="MetI-like_sf"/>
</dbReference>
<keyword evidence="2 7" id="KW-0813">Transport</keyword>
<dbReference type="Gene3D" id="1.10.3720.10">
    <property type="entry name" value="MetI-like"/>
    <property type="match status" value="1"/>
</dbReference>
<feature type="transmembrane region" description="Helical" evidence="7">
    <location>
        <begin position="270"/>
        <end position="295"/>
    </location>
</feature>
<dbReference type="EMBL" id="CP129118">
    <property type="protein sequence ID" value="WOV89126.1"/>
    <property type="molecule type" value="Genomic_DNA"/>
</dbReference>
<keyword evidence="6 7" id="KW-0472">Membrane</keyword>
<protein>
    <submittedName>
        <fullName evidence="9">ABC transporter permease</fullName>
    </submittedName>
</protein>
<proteinExistence type="inferred from homology"/>
<evidence type="ECO:0000259" key="8">
    <source>
        <dbReference type="PROSITE" id="PS50928"/>
    </source>
</evidence>
<evidence type="ECO:0000256" key="4">
    <source>
        <dbReference type="ARBA" id="ARBA00022692"/>
    </source>
</evidence>
<keyword evidence="3" id="KW-1003">Cell membrane</keyword>
<name>A0ABZ0LC08_9BACL</name>
<evidence type="ECO:0000256" key="2">
    <source>
        <dbReference type="ARBA" id="ARBA00022448"/>
    </source>
</evidence>
<gene>
    <name evidence="9" type="ORF">QWT69_03080</name>
</gene>
<feature type="transmembrane region" description="Helical" evidence="7">
    <location>
        <begin position="9"/>
        <end position="30"/>
    </location>
</feature>
<evidence type="ECO:0000256" key="1">
    <source>
        <dbReference type="ARBA" id="ARBA00004651"/>
    </source>
</evidence>
<accession>A0ABZ0LC08</accession>
<dbReference type="InterPro" id="IPR000515">
    <property type="entry name" value="MetI-like"/>
</dbReference>
<sequence length="309" mass="33764">MARYILIRLTYAIITLFIIATLTFVVMKFLPGDPYGSEDDLTDQQIAVMNEKYGFDKPVTTQFALYMKNLVKGDLGTSFQYPGRDVKKVIFQKFPVSMQLGVEALIIGTLLGILLGIFSALKYNTIWDYGTTIVAVLGISIPSFILAVLLQLLLSVKLGWLPVGYWDGPLHHVLPVAALATGVVATISRYTRTEMLEILGSDYIATAESKGLSKQTVVTQHAVRNSLIPVVTVLGPKMVSLMTGTLVIESIFAIPGLGGQLIESIMTNDYPMIMGITLFYSALFIGVMLLVDVLYGVIDPRIRLSGDGT</sequence>
<dbReference type="InterPro" id="IPR045621">
    <property type="entry name" value="BPD_transp_1_N"/>
</dbReference>
<evidence type="ECO:0000313" key="10">
    <source>
        <dbReference type="Proteomes" id="UP001303902"/>
    </source>
</evidence>
<evidence type="ECO:0000256" key="5">
    <source>
        <dbReference type="ARBA" id="ARBA00022989"/>
    </source>
</evidence>
<evidence type="ECO:0000256" key="7">
    <source>
        <dbReference type="RuleBase" id="RU363032"/>
    </source>
</evidence>
<dbReference type="Proteomes" id="UP001303902">
    <property type="component" value="Chromosome"/>
</dbReference>
<dbReference type="CDD" id="cd06261">
    <property type="entry name" value="TM_PBP2"/>
    <property type="match status" value="1"/>
</dbReference>
<comment type="similarity">
    <text evidence="7">Belongs to the binding-protein-dependent transport system permease family.</text>
</comment>
<dbReference type="Pfam" id="PF19300">
    <property type="entry name" value="BPD_transp_1_N"/>
    <property type="match status" value="1"/>
</dbReference>
<comment type="subcellular location">
    <subcellularLocation>
        <location evidence="1 7">Cell membrane</location>
        <topology evidence="1 7">Multi-pass membrane protein</topology>
    </subcellularLocation>
</comment>
<feature type="transmembrane region" description="Helical" evidence="7">
    <location>
        <begin position="173"/>
        <end position="191"/>
    </location>
</feature>